<accession>A0A550BYY6</accession>
<dbReference type="Proteomes" id="UP000320762">
    <property type="component" value="Unassembled WGS sequence"/>
</dbReference>
<dbReference type="AlphaFoldDB" id="A0A550BYY6"/>
<keyword evidence="2" id="KW-1185">Reference proteome</keyword>
<organism evidence="1 2">
    <name type="scientific">Schizophyllum amplum</name>
    <dbReference type="NCBI Taxonomy" id="97359"/>
    <lineage>
        <taxon>Eukaryota</taxon>
        <taxon>Fungi</taxon>
        <taxon>Dikarya</taxon>
        <taxon>Basidiomycota</taxon>
        <taxon>Agaricomycotina</taxon>
        <taxon>Agaricomycetes</taxon>
        <taxon>Agaricomycetidae</taxon>
        <taxon>Agaricales</taxon>
        <taxon>Schizophyllaceae</taxon>
        <taxon>Schizophyllum</taxon>
    </lineage>
</organism>
<evidence type="ECO:0000313" key="2">
    <source>
        <dbReference type="Proteomes" id="UP000320762"/>
    </source>
</evidence>
<protein>
    <submittedName>
        <fullName evidence="1">Uncharacterized protein</fullName>
    </submittedName>
</protein>
<sequence length="70" mass="7611">MVSVVVFTRLVSSPMGMLLTSLSTTTIHGDGPSAEGLVHAVQRTYRLLFTDSLAQLQPPSFHVSARRNAR</sequence>
<evidence type="ECO:0000313" key="1">
    <source>
        <dbReference type="EMBL" id="TRM57757.1"/>
    </source>
</evidence>
<comment type="caution">
    <text evidence="1">The sequence shown here is derived from an EMBL/GenBank/DDBJ whole genome shotgun (WGS) entry which is preliminary data.</text>
</comment>
<gene>
    <name evidence="1" type="ORF">BD626DRAFT_513956</name>
</gene>
<reference evidence="1 2" key="1">
    <citation type="journal article" date="2019" name="New Phytol.">
        <title>Comparative genomics reveals unique wood-decay strategies and fruiting body development in the Schizophyllaceae.</title>
        <authorList>
            <person name="Almasi E."/>
            <person name="Sahu N."/>
            <person name="Krizsan K."/>
            <person name="Balint B."/>
            <person name="Kovacs G.M."/>
            <person name="Kiss B."/>
            <person name="Cseklye J."/>
            <person name="Drula E."/>
            <person name="Henrissat B."/>
            <person name="Nagy I."/>
            <person name="Chovatia M."/>
            <person name="Adam C."/>
            <person name="LaButti K."/>
            <person name="Lipzen A."/>
            <person name="Riley R."/>
            <person name="Grigoriev I.V."/>
            <person name="Nagy L.G."/>
        </authorList>
    </citation>
    <scope>NUCLEOTIDE SEQUENCE [LARGE SCALE GENOMIC DNA]</scope>
    <source>
        <strain evidence="1 2">NL-1724</strain>
    </source>
</reference>
<name>A0A550BYY6_9AGAR</name>
<dbReference type="EMBL" id="VDMD01000043">
    <property type="protein sequence ID" value="TRM57757.1"/>
    <property type="molecule type" value="Genomic_DNA"/>
</dbReference>
<proteinExistence type="predicted"/>